<comment type="cofactor">
    <cofactor evidence="2">
        <name>Zn(2+)</name>
        <dbReference type="ChEBI" id="CHEBI:29105"/>
    </cofactor>
</comment>
<keyword evidence="8" id="KW-0479">Metal-binding</keyword>
<evidence type="ECO:0000256" key="6">
    <source>
        <dbReference type="ARBA" id="ARBA00018546"/>
    </source>
</evidence>
<comment type="subcellular location">
    <subcellularLocation>
        <location evidence="3">Cytoplasm</location>
    </subcellularLocation>
</comment>
<evidence type="ECO:0000256" key="4">
    <source>
        <dbReference type="ARBA" id="ARBA00009390"/>
    </source>
</evidence>
<comment type="catalytic activity">
    <reaction evidence="1">
        <text>Hydrolysis of an N(4)-(acetyl-beta-D-glucosaminyl)asparagine residue in which the glucosamine residue may be further glycosylated, to yield a (substituted) N-acetyl-beta-D-glucosaminylamine and a peptide containing an aspartate residue.</text>
        <dbReference type="EC" id="3.5.1.52"/>
    </reaction>
</comment>
<evidence type="ECO:0000256" key="2">
    <source>
        <dbReference type="ARBA" id="ARBA00001947"/>
    </source>
</evidence>
<accession>A0ABN8RA88</accession>
<evidence type="ECO:0000256" key="5">
    <source>
        <dbReference type="ARBA" id="ARBA00012158"/>
    </source>
</evidence>
<evidence type="ECO:0000313" key="14">
    <source>
        <dbReference type="EMBL" id="CAH3174379.1"/>
    </source>
</evidence>
<dbReference type="InterPro" id="IPR008979">
    <property type="entry name" value="Galactose-bd-like_sf"/>
</dbReference>
<dbReference type="Proteomes" id="UP001159405">
    <property type="component" value="Unassembled WGS sequence"/>
</dbReference>
<organism evidence="14 15">
    <name type="scientific">Porites lobata</name>
    <dbReference type="NCBI Taxonomy" id="104759"/>
    <lineage>
        <taxon>Eukaryota</taxon>
        <taxon>Metazoa</taxon>
        <taxon>Cnidaria</taxon>
        <taxon>Anthozoa</taxon>
        <taxon>Hexacorallia</taxon>
        <taxon>Scleractinia</taxon>
        <taxon>Fungiina</taxon>
        <taxon>Poritidae</taxon>
        <taxon>Porites</taxon>
    </lineage>
</organism>
<dbReference type="InterPro" id="IPR050883">
    <property type="entry name" value="PNGase"/>
</dbReference>
<protein>
    <recommendedName>
        <fullName evidence="6">Peptide-N(4)-(N-acetyl-beta-glucosaminyl)asparagine amidase</fullName>
        <ecNumber evidence="5">3.5.1.52</ecNumber>
    </recommendedName>
    <alternativeName>
        <fullName evidence="11">Peptide:N-glycanase</fullName>
    </alternativeName>
</protein>
<evidence type="ECO:0000256" key="11">
    <source>
        <dbReference type="ARBA" id="ARBA00032901"/>
    </source>
</evidence>
<dbReference type="Gene3D" id="3.10.620.30">
    <property type="match status" value="2"/>
</dbReference>
<dbReference type="Gene3D" id="2.20.25.10">
    <property type="match status" value="2"/>
</dbReference>
<keyword evidence="7" id="KW-0963">Cytoplasm</keyword>
<evidence type="ECO:0000256" key="10">
    <source>
        <dbReference type="ARBA" id="ARBA00022833"/>
    </source>
</evidence>
<dbReference type="InterPro" id="IPR038680">
    <property type="entry name" value="PAW_sf"/>
</dbReference>
<sequence length="1019" mass="117912">MSQNERDFFGKLQFTSQVVRLYEDPHIQQVALSHVPVEELKKKAKEACEKSKEGGQDGVDEKDCFLLEVLRWFGSFFHWLSKPHCADCGTETERKAGAHPTDEERLWLAGMVEVYRCPNCGKDERFPRYNHPQKLLETRQGRCGEFGNCKALILRSLGFEVRHITDWTDHVWVEVYLDSQQRWIICDGGKCDAFLLYEQSWGKKLTYIVAVSIDEVVDVTWKYSIKHSEVTRRRLLVREEWLSKTIAFFNQKRQQILPLERRVALQERFARELAEFFSNYKGKLFGTAAWRRMIGVPESLHEPYIFVPTDEEINNKRLTLSYCCTSDKYFRGTKKESFQVGWKNGAAEVISVFRKYEHDWTTVIAYLLERGVQGDDLTSLQTGNAYLARLHGSPSGLIAWKVDFTSSDLVIDEVTITAKVTTTETGRVDWKLVGDDEDTQSLDFSNVVGEVIMPGNKQSYLANQSAMRMILPLKSQSLFVFLSEKFVLLSRYFFNDHFHIILNTFVFAKALIFCGELDNEREFFARLQSLDEGVHLYEDPHLQEEALSHVPVEELKERAREACEKSKEGGQDGVDEKDCFLLEVLAWFGTFFHWVDKPICADCGTKTESNGGAYPTEEERQWLAGRVELYKCPNCGKDERFPRYNHPRKLLETRRGRCGEIANFKALMLQSLGFEVRHVTDWTDHVWVEVYSESQQRWIICDGGKCDDFLLYEQGWGKKLTYIVAFSKDEVVDVTWKYSVNHDEVTQRRLMVREEWLSRAIGLFNQQRQQNLPMERRIALRERFVRELVEFFSNYKGKLFGTAEWRRMIGRPESLHEPYIFVPTDEEINNERLTLSYCCASDKYFRGSRKETFLEGWKSGAAEVISVFRKYEYDWTAVLSYLLERGVQEDDLTFLQTGNAYLARLHGSPSGMIAWKVDLTSSDLVIDEVTIMAKVTTTETGQVDWKLVGDDEDTQSLDFSNDQKLLTTSSLSGSKTLKLTAKLSGGKGDVAWKQAQLFSQPVRSENDITFDITITLRFP</sequence>
<dbReference type="InterPro" id="IPR006588">
    <property type="entry name" value="Peptide_N_glycanase_PAW_dom"/>
</dbReference>
<comment type="similarity">
    <text evidence="4 12">Belongs to the transglutaminase-like superfamily. PNGase family.</text>
</comment>
<comment type="caution">
    <text evidence="14">The sequence shown here is derived from an EMBL/GenBank/DDBJ whole genome shotgun (WGS) entry which is preliminary data.</text>
</comment>
<proteinExistence type="inferred from homology"/>
<evidence type="ECO:0000256" key="1">
    <source>
        <dbReference type="ARBA" id="ARBA00001650"/>
    </source>
</evidence>
<evidence type="ECO:0000256" key="3">
    <source>
        <dbReference type="ARBA" id="ARBA00004496"/>
    </source>
</evidence>
<dbReference type="EMBL" id="CALNXK010000190">
    <property type="protein sequence ID" value="CAH3174379.1"/>
    <property type="molecule type" value="Genomic_DNA"/>
</dbReference>
<dbReference type="Gene3D" id="2.60.120.1020">
    <property type="entry name" value="Peptide N glycanase, PAW domain"/>
    <property type="match status" value="2"/>
</dbReference>
<evidence type="ECO:0000313" key="15">
    <source>
        <dbReference type="Proteomes" id="UP001159405"/>
    </source>
</evidence>
<feature type="domain" description="PAW" evidence="13">
    <location>
        <begin position="794"/>
        <end position="1019"/>
    </location>
</feature>
<dbReference type="SUPFAM" id="SSF49785">
    <property type="entry name" value="Galactose-binding domain-like"/>
    <property type="match status" value="2"/>
</dbReference>
<evidence type="ECO:0000256" key="9">
    <source>
        <dbReference type="ARBA" id="ARBA00022801"/>
    </source>
</evidence>
<evidence type="ECO:0000259" key="13">
    <source>
        <dbReference type="PROSITE" id="PS51398"/>
    </source>
</evidence>
<dbReference type="EC" id="3.5.1.52" evidence="5"/>
<dbReference type="InterPro" id="IPR038765">
    <property type="entry name" value="Papain-like_cys_pep_sf"/>
</dbReference>
<dbReference type="SMART" id="SM00460">
    <property type="entry name" value="TGc"/>
    <property type="match status" value="2"/>
</dbReference>
<dbReference type="InterPro" id="IPR002931">
    <property type="entry name" value="Transglutaminase-like"/>
</dbReference>
<dbReference type="Pfam" id="PF01841">
    <property type="entry name" value="Transglut_core"/>
    <property type="match status" value="2"/>
</dbReference>
<gene>
    <name evidence="14" type="ORF">PLOB_00015107</name>
</gene>
<reference evidence="14 15" key="1">
    <citation type="submission" date="2022-05" db="EMBL/GenBank/DDBJ databases">
        <authorList>
            <consortium name="Genoscope - CEA"/>
            <person name="William W."/>
        </authorList>
    </citation>
    <scope>NUCLEOTIDE SEQUENCE [LARGE SCALE GENOMIC DNA]</scope>
</reference>
<name>A0ABN8RA88_9CNID</name>
<dbReference type="PANTHER" id="PTHR12143:SF19">
    <property type="entry name" value="PEPTIDE-N(4)-(N-ACETYL-BETA-GLUCOSAMINYL)ASPARAGINE AMIDASE"/>
    <property type="match status" value="1"/>
</dbReference>
<dbReference type="PROSITE" id="PS51398">
    <property type="entry name" value="PAW"/>
    <property type="match status" value="1"/>
</dbReference>
<keyword evidence="9" id="KW-0378">Hydrolase</keyword>
<evidence type="ECO:0000256" key="8">
    <source>
        <dbReference type="ARBA" id="ARBA00022723"/>
    </source>
</evidence>
<evidence type="ECO:0000256" key="7">
    <source>
        <dbReference type="ARBA" id="ARBA00022490"/>
    </source>
</evidence>
<evidence type="ECO:0000256" key="12">
    <source>
        <dbReference type="PROSITE-ProRule" id="PRU00731"/>
    </source>
</evidence>
<dbReference type="PANTHER" id="PTHR12143">
    <property type="entry name" value="PEPTIDE N-GLYCANASE PNGASE -RELATED"/>
    <property type="match status" value="1"/>
</dbReference>
<keyword evidence="10" id="KW-0862">Zinc</keyword>
<keyword evidence="15" id="KW-1185">Reference proteome</keyword>
<dbReference type="Pfam" id="PF04721">
    <property type="entry name" value="PAW"/>
    <property type="match status" value="4"/>
</dbReference>
<dbReference type="SUPFAM" id="SSF54001">
    <property type="entry name" value="Cysteine proteinases"/>
    <property type="match status" value="2"/>
</dbReference>